<feature type="transmembrane region" description="Helical" evidence="2">
    <location>
        <begin position="548"/>
        <end position="570"/>
    </location>
</feature>
<feature type="compositionally biased region" description="Basic and acidic residues" evidence="1">
    <location>
        <begin position="89"/>
        <end position="105"/>
    </location>
</feature>
<sequence length="699" mass="77053">MPITPLPLVLWSLTQQQWTTIHSAIEVQNTTTRSLTSAPVSAQSVQLLKRGGAKARRLAVHEHATAAIVRSNDDARTYTILHDSDSLERKEKAVVMHSATEKESSAEQTHAPAHAHNDGHSSTHGRPWKLFHAHDEDNRVEIQGAGETAALENTTEHEDGPPGGTDVDLESDAQWFIMIALVSGSLNLLSCGYIMVKTWPRAEQNRESEAHRSAVQQNESLVLVATVRNEKVLAKPLSSALVSATPSPRSEMTATVDHQAKSRPNLVKRTSGHHRRTSTIQMAAHAASRLRDAAQHGPWRWSAASWDPLHDYTSMPLQPRSSSLAGNTSSGRVHGLPRSPLPGSPLAQVPISATYHASTRPLSTHKEHPNDDTTDSRDNNHQHHASRHRFAFYTTTTDLVITALVTGGALYASFHNRLPPGGWCSAIGLATYAFIAMDLALVAYESVLFWAAVSQLPLFLMTGARLHHGNSDGHDKLDPEVAAAAESYYMDTVHRSNARRLGRYHWKLWLACAVVPWVISMLLVPAHGFGWDRYWCFVYNYSAGGKSALAFMVFLHYTVLLIVSLCYIPVLRAARSLPKSNQATVGEYASGSLSDNPLEQQRREHHRSVVERAGISLTHLMLQVMHYTPGTLHVAAQFFDYEDLWIYAIAVFFTQSGAFMHAVVIGWTEWNHDEKAAAQGLGKESAGVAHNDMVDVSLL</sequence>
<feature type="compositionally biased region" description="Polar residues" evidence="1">
    <location>
        <begin position="243"/>
        <end position="253"/>
    </location>
</feature>
<feature type="compositionally biased region" description="Polar residues" evidence="1">
    <location>
        <begin position="317"/>
        <end position="331"/>
    </location>
</feature>
<feature type="transmembrane region" description="Helical" evidence="2">
    <location>
        <begin position="390"/>
        <end position="412"/>
    </location>
</feature>
<feature type="compositionally biased region" description="Basic and acidic residues" evidence="1">
    <location>
        <begin position="364"/>
        <end position="381"/>
    </location>
</feature>
<feature type="region of interest" description="Disordered" evidence="1">
    <location>
        <begin position="243"/>
        <end position="291"/>
    </location>
</feature>
<gene>
    <name evidence="3" type="ORF">THASP1DRAFT_33421</name>
</gene>
<protein>
    <recommendedName>
        <fullName evidence="5">G-protein coupled receptors family 2 profile 2 domain-containing protein</fullName>
    </recommendedName>
</protein>
<organism evidence="3 4">
    <name type="scientific">Thamnocephalis sphaerospora</name>
    <dbReference type="NCBI Taxonomy" id="78915"/>
    <lineage>
        <taxon>Eukaryota</taxon>
        <taxon>Fungi</taxon>
        <taxon>Fungi incertae sedis</taxon>
        <taxon>Zoopagomycota</taxon>
        <taxon>Zoopagomycotina</taxon>
        <taxon>Zoopagomycetes</taxon>
        <taxon>Zoopagales</taxon>
        <taxon>Sigmoideomycetaceae</taxon>
        <taxon>Thamnocephalis</taxon>
    </lineage>
</organism>
<feature type="transmembrane region" description="Helical" evidence="2">
    <location>
        <begin position="508"/>
        <end position="528"/>
    </location>
</feature>
<keyword evidence="2" id="KW-0812">Transmembrane</keyword>
<dbReference type="AlphaFoldDB" id="A0A4P9XGK4"/>
<dbReference type="EMBL" id="KZ993464">
    <property type="protein sequence ID" value="RKP04775.1"/>
    <property type="molecule type" value="Genomic_DNA"/>
</dbReference>
<evidence type="ECO:0008006" key="5">
    <source>
        <dbReference type="Google" id="ProtNLM"/>
    </source>
</evidence>
<dbReference type="Proteomes" id="UP000271241">
    <property type="component" value="Unassembled WGS sequence"/>
</dbReference>
<evidence type="ECO:0000256" key="2">
    <source>
        <dbReference type="SAM" id="Phobius"/>
    </source>
</evidence>
<accession>A0A4P9XGK4</accession>
<proteinExistence type="predicted"/>
<keyword evidence="2" id="KW-1133">Transmembrane helix</keyword>
<feature type="transmembrane region" description="Helical" evidence="2">
    <location>
        <begin position="645"/>
        <end position="667"/>
    </location>
</feature>
<name>A0A4P9XGK4_9FUNG</name>
<feature type="region of interest" description="Disordered" evidence="1">
    <location>
        <begin position="89"/>
        <end position="128"/>
    </location>
</feature>
<keyword evidence="4" id="KW-1185">Reference proteome</keyword>
<feature type="transmembrane region" description="Helical" evidence="2">
    <location>
        <begin position="175"/>
        <end position="196"/>
    </location>
</feature>
<feature type="region of interest" description="Disordered" evidence="1">
    <location>
        <begin position="317"/>
        <end position="383"/>
    </location>
</feature>
<evidence type="ECO:0000313" key="4">
    <source>
        <dbReference type="Proteomes" id="UP000271241"/>
    </source>
</evidence>
<dbReference type="OrthoDB" id="5591953at2759"/>
<evidence type="ECO:0000256" key="1">
    <source>
        <dbReference type="SAM" id="MobiDB-lite"/>
    </source>
</evidence>
<evidence type="ECO:0000313" key="3">
    <source>
        <dbReference type="EMBL" id="RKP04775.1"/>
    </source>
</evidence>
<keyword evidence="2" id="KW-0472">Membrane</keyword>
<feature type="transmembrane region" description="Helical" evidence="2">
    <location>
        <begin position="432"/>
        <end position="453"/>
    </location>
</feature>
<reference evidence="4" key="1">
    <citation type="journal article" date="2018" name="Nat. Microbiol.">
        <title>Leveraging single-cell genomics to expand the fungal tree of life.</title>
        <authorList>
            <person name="Ahrendt S.R."/>
            <person name="Quandt C.A."/>
            <person name="Ciobanu D."/>
            <person name="Clum A."/>
            <person name="Salamov A."/>
            <person name="Andreopoulos B."/>
            <person name="Cheng J.F."/>
            <person name="Woyke T."/>
            <person name="Pelin A."/>
            <person name="Henrissat B."/>
            <person name="Reynolds N.K."/>
            <person name="Benny G.L."/>
            <person name="Smith M.E."/>
            <person name="James T.Y."/>
            <person name="Grigoriev I.V."/>
        </authorList>
    </citation>
    <scope>NUCLEOTIDE SEQUENCE [LARGE SCALE GENOMIC DNA]</scope>
    <source>
        <strain evidence="4">RSA 1356</strain>
    </source>
</reference>
<dbReference type="Gene3D" id="1.20.1070.10">
    <property type="entry name" value="Rhodopsin 7-helix transmembrane proteins"/>
    <property type="match status" value="1"/>
</dbReference>